<protein>
    <submittedName>
        <fullName evidence="1">Uncharacterized protein</fullName>
    </submittedName>
</protein>
<reference evidence="1" key="1">
    <citation type="submission" date="2014-12" db="EMBL/GenBank/DDBJ databases">
        <title>Insight into the proteome of Arion vulgaris.</title>
        <authorList>
            <person name="Aradska J."/>
            <person name="Bulat T."/>
            <person name="Smidak R."/>
            <person name="Sarate P."/>
            <person name="Gangsoo J."/>
            <person name="Sialana F."/>
            <person name="Bilban M."/>
            <person name="Lubec G."/>
        </authorList>
    </citation>
    <scope>NUCLEOTIDE SEQUENCE</scope>
    <source>
        <tissue evidence="1">Skin</tissue>
    </source>
</reference>
<proteinExistence type="predicted"/>
<sequence>MERSSSYHHKLEIITNYHLSSALKFNLSTNLMVSCNSDWGWYWVSKGVQRLAEGSKRLTSVIGATPTPLPSKGKTLKQEKLLYSYLEMILTWNKRCLEEIKT</sequence>
<accession>A0A0B6ZC89</accession>
<dbReference type="EMBL" id="HACG01018495">
    <property type="protein sequence ID" value="CEK65360.1"/>
    <property type="molecule type" value="Transcribed_RNA"/>
</dbReference>
<evidence type="ECO:0000313" key="1">
    <source>
        <dbReference type="EMBL" id="CEK65360.1"/>
    </source>
</evidence>
<name>A0A0B6ZC89_9EUPU</name>
<organism evidence="1">
    <name type="scientific">Arion vulgaris</name>
    <dbReference type="NCBI Taxonomy" id="1028688"/>
    <lineage>
        <taxon>Eukaryota</taxon>
        <taxon>Metazoa</taxon>
        <taxon>Spiralia</taxon>
        <taxon>Lophotrochozoa</taxon>
        <taxon>Mollusca</taxon>
        <taxon>Gastropoda</taxon>
        <taxon>Heterobranchia</taxon>
        <taxon>Euthyneura</taxon>
        <taxon>Panpulmonata</taxon>
        <taxon>Eupulmonata</taxon>
        <taxon>Stylommatophora</taxon>
        <taxon>Helicina</taxon>
        <taxon>Arionoidea</taxon>
        <taxon>Arionidae</taxon>
        <taxon>Arion</taxon>
    </lineage>
</organism>
<dbReference type="AlphaFoldDB" id="A0A0B6ZC89"/>
<gene>
    <name evidence="1" type="primary">ORF54791</name>
</gene>
<dbReference type="PROSITE" id="PS51257">
    <property type="entry name" value="PROKAR_LIPOPROTEIN"/>
    <property type="match status" value="1"/>
</dbReference>